<reference evidence="2 3" key="1">
    <citation type="submission" date="2016-03" db="EMBL/GenBank/DDBJ databases">
        <title>Microsymbionts genomes from the relict species Vavilovia formosa (Stev.) Fed.</title>
        <authorList>
            <person name="Kopat V."/>
            <person name="Chirak E."/>
            <person name="Kimeklis A."/>
            <person name="Andronov E."/>
        </authorList>
    </citation>
    <scope>NUCLEOTIDE SEQUENCE [LARGE SCALE GENOMIC DNA]</scope>
    <source>
        <strain evidence="2 3">Vaf07</strain>
    </source>
</reference>
<comment type="caution">
    <text evidence="2">The sequence shown here is derived from an EMBL/GenBank/DDBJ whole genome shotgun (WGS) entry which is preliminary data.</text>
</comment>
<protein>
    <submittedName>
        <fullName evidence="2">MarR family transcriptional regulator</fullName>
    </submittedName>
</protein>
<dbReference type="OrthoDB" id="511972at2"/>
<keyword evidence="3" id="KW-1185">Reference proteome</keyword>
<dbReference type="InterPro" id="IPR000835">
    <property type="entry name" value="HTH_MarR-typ"/>
</dbReference>
<dbReference type="AlphaFoldDB" id="A0A163YYN8"/>
<dbReference type="SMART" id="SM00347">
    <property type="entry name" value="HTH_MARR"/>
    <property type="match status" value="1"/>
</dbReference>
<dbReference type="Gene3D" id="1.10.287.100">
    <property type="match status" value="1"/>
</dbReference>
<dbReference type="InterPro" id="IPR036390">
    <property type="entry name" value="WH_DNA-bd_sf"/>
</dbReference>
<proteinExistence type="predicted"/>
<dbReference type="PANTHER" id="PTHR39515:SF2">
    <property type="entry name" value="HTH-TYPE TRANSCRIPTIONAL REGULATOR RV0880"/>
    <property type="match status" value="1"/>
</dbReference>
<gene>
    <name evidence="2" type="ORF">A4A58_28585</name>
</gene>
<dbReference type="InterPro" id="IPR052526">
    <property type="entry name" value="HTH-type_Bedaq_tolerance"/>
</dbReference>
<dbReference type="Proteomes" id="UP000076574">
    <property type="component" value="Unassembled WGS sequence"/>
</dbReference>
<name>A0A163YYN8_9BRAD</name>
<dbReference type="PROSITE" id="PS50995">
    <property type="entry name" value="HTH_MARR_2"/>
    <property type="match status" value="1"/>
</dbReference>
<dbReference type="InterPro" id="IPR036388">
    <property type="entry name" value="WH-like_DNA-bd_sf"/>
</dbReference>
<dbReference type="GO" id="GO:0003700">
    <property type="term" value="F:DNA-binding transcription factor activity"/>
    <property type="evidence" value="ECO:0007669"/>
    <property type="project" value="InterPro"/>
</dbReference>
<dbReference type="Gene3D" id="1.10.10.10">
    <property type="entry name" value="Winged helix-like DNA-binding domain superfamily/Winged helix DNA-binding domain"/>
    <property type="match status" value="1"/>
</dbReference>
<evidence type="ECO:0000313" key="2">
    <source>
        <dbReference type="EMBL" id="KZD22729.1"/>
    </source>
</evidence>
<evidence type="ECO:0000259" key="1">
    <source>
        <dbReference type="PROSITE" id="PS50995"/>
    </source>
</evidence>
<dbReference type="EMBL" id="LVYV01000016">
    <property type="protein sequence ID" value="KZD22729.1"/>
    <property type="molecule type" value="Genomic_DNA"/>
</dbReference>
<sequence>MDHRDNPEDAQALALATEIRDLIGQVKRKLREKAGIGDLTMSQVSVLSRLDRDGPATVTHLARAEGVRPQSMGATVVALETSGLVSGTPDPNDGRQTIWALTPACKEWIRVGRAAREDWLFHAIQKTLTAAEQDQLAGSIGLLKRIVDA</sequence>
<organism evidence="2 3">
    <name type="scientific">Tardiphaga robiniae</name>
    <dbReference type="NCBI Taxonomy" id="943830"/>
    <lineage>
        <taxon>Bacteria</taxon>
        <taxon>Pseudomonadati</taxon>
        <taxon>Pseudomonadota</taxon>
        <taxon>Alphaproteobacteria</taxon>
        <taxon>Hyphomicrobiales</taxon>
        <taxon>Nitrobacteraceae</taxon>
        <taxon>Tardiphaga</taxon>
    </lineage>
</organism>
<dbReference type="STRING" id="943830.A4A58_28585"/>
<evidence type="ECO:0000313" key="3">
    <source>
        <dbReference type="Proteomes" id="UP000076574"/>
    </source>
</evidence>
<feature type="domain" description="HTH marR-type" evidence="1">
    <location>
        <begin position="12"/>
        <end position="148"/>
    </location>
</feature>
<accession>A0A163YYN8</accession>
<dbReference type="Pfam" id="PF01047">
    <property type="entry name" value="MarR"/>
    <property type="match status" value="1"/>
</dbReference>
<dbReference type="PANTHER" id="PTHR39515">
    <property type="entry name" value="CONSERVED PROTEIN"/>
    <property type="match status" value="1"/>
</dbReference>
<dbReference type="SUPFAM" id="SSF46785">
    <property type="entry name" value="Winged helix' DNA-binding domain"/>
    <property type="match status" value="1"/>
</dbReference>